<protein>
    <submittedName>
        <fullName evidence="9">Transmembrane anterior posterior transformation protein 1 homolog</fullName>
    </submittedName>
</protein>
<dbReference type="GO" id="GO:0045724">
    <property type="term" value="P:positive regulation of cilium assembly"/>
    <property type="evidence" value="ECO:0007669"/>
    <property type="project" value="TreeGrafter"/>
</dbReference>
<gene>
    <name evidence="9" type="primary">LOC116292856</name>
</gene>
<comment type="subcellular location">
    <subcellularLocation>
        <location evidence="1">Membrane</location>
        <topology evidence="1">Multi-pass membrane protein</topology>
    </subcellularLocation>
</comment>
<feature type="region of interest" description="Disordered" evidence="6">
    <location>
        <begin position="608"/>
        <end position="654"/>
    </location>
</feature>
<dbReference type="PANTHER" id="PTHR13317">
    <property type="entry name" value="TRANSMEMBRANE ANTERIOR POSTERIOR TRANSFORMATION PROTEIN 1 HOMOLOG"/>
    <property type="match status" value="1"/>
</dbReference>
<evidence type="ECO:0000313" key="9">
    <source>
        <dbReference type="RefSeq" id="XP_031556071.1"/>
    </source>
</evidence>
<dbReference type="RefSeq" id="XP_031556071.1">
    <property type="nucleotide sequence ID" value="XM_031700211.1"/>
</dbReference>
<feature type="transmembrane region" description="Helical" evidence="7">
    <location>
        <begin position="260"/>
        <end position="285"/>
    </location>
</feature>
<evidence type="ECO:0000256" key="7">
    <source>
        <dbReference type="SAM" id="Phobius"/>
    </source>
</evidence>
<keyword evidence="4 7" id="KW-1133">Transmembrane helix</keyword>
<sequence length="672" mass="77180">MADDVEEIKCVEKMVSDQDKSLETDLKYPKSNCEDNSEATGGEFQGDIAKKESCVDEKQTKTTEDEVAILFENVKEKNDEELFQELVVPTEENRSAEVKEEDLEVEKVENTEDKDDANEDSREELSFAHESVESEMSTHPPADLHPEGTEFRHRNVTEKIQNIEEIPTDQPRDQTKDTMNDHGTADTGRTELAEEEIIFSNVDHGHPTDQETSPKRFSVLKYFLAEISRGYVLELDEDRYADKRKKIYTCMKIPKEVEKLMIFGFMLCLDCFLFMFTFLPVRVLVAMWKLVSGFFCCKKTRLLEPAQICDVLKASIIVIVFIFLENVDFSVLYHTVRGQSVIKLYVIYNMLEVADRLCSSFGQDVLDALFWTATEPRDRKREHVGTLPHFALGVIYVFLHSVLVLFQATCLNVAVNSHNKALLVIMVSNQFVELKGSVFKRFEKNNLFQMACSDIRERFHYLVLVSIVCLRNLTEFNWNMEHLYVIAPYLFATVSSEYFVDWVKHAFITKFNDIPPEVYTEYRSRLAKDAISSRQKNAHADHFDLVSRRMGFIPLSLGALVIRVITHSIHVHGNGGVALIVSTYFFLLTLKILNSIIFLGKAPEYAKEYPDSDETKTKPNYSSSSKNHRYTTNDRPGSSTESTTEQNKKNTGKKSLSEIDRYTLCSKEIVLF</sequence>
<evidence type="ECO:0000256" key="5">
    <source>
        <dbReference type="ARBA" id="ARBA00023136"/>
    </source>
</evidence>
<feature type="compositionally biased region" description="Polar residues" evidence="6">
    <location>
        <begin position="633"/>
        <end position="645"/>
    </location>
</feature>
<dbReference type="FunCoup" id="A0A6P8HJS1">
    <property type="interactions" value="1753"/>
</dbReference>
<feature type="transmembrane region" description="Helical" evidence="7">
    <location>
        <begin position="390"/>
        <end position="415"/>
    </location>
</feature>
<dbReference type="AlphaFoldDB" id="A0A6P8HJS1"/>
<dbReference type="KEGG" id="aten:116292856"/>
<dbReference type="GeneID" id="116292856"/>
<dbReference type="InParanoid" id="A0A6P8HJS1"/>
<feature type="transmembrane region" description="Helical" evidence="7">
    <location>
        <begin position="577"/>
        <end position="599"/>
    </location>
</feature>
<feature type="region of interest" description="Disordered" evidence="6">
    <location>
        <begin position="168"/>
        <end position="187"/>
    </location>
</feature>
<keyword evidence="5 7" id="KW-0472">Membrane</keyword>
<evidence type="ECO:0000256" key="4">
    <source>
        <dbReference type="ARBA" id="ARBA00022989"/>
    </source>
</evidence>
<keyword evidence="3 7" id="KW-0812">Transmembrane</keyword>
<dbReference type="Pfam" id="PF05346">
    <property type="entry name" value="DUF747"/>
    <property type="match status" value="1"/>
</dbReference>
<feature type="compositionally biased region" description="Basic and acidic residues" evidence="6">
    <location>
        <begin position="608"/>
        <end position="617"/>
    </location>
</feature>
<dbReference type="GO" id="GO:0036064">
    <property type="term" value="C:ciliary basal body"/>
    <property type="evidence" value="ECO:0007669"/>
    <property type="project" value="TreeGrafter"/>
</dbReference>
<organism evidence="8 9">
    <name type="scientific">Actinia tenebrosa</name>
    <name type="common">Australian red waratah sea anemone</name>
    <dbReference type="NCBI Taxonomy" id="6105"/>
    <lineage>
        <taxon>Eukaryota</taxon>
        <taxon>Metazoa</taxon>
        <taxon>Cnidaria</taxon>
        <taxon>Anthozoa</taxon>
        <taxon>Hexacorallia</taxon>
        <taxon>Actiniaria</taxon>
        <taxon>Actiniidae</taxon>
        <taxon>Actinia</taxon>
    </lineage>
</organism>
<dbReference type="InterPro" id="IPR008010">
    <property type="entry name" value="Tatp1"/>
</dbReference>
<feature type="region of interest" description="Disordered" evidence="6">
    <location>
        <begin position="85"/>
        <end position="148"/>
    </location>
</feature>
<feature type="compositionally biased region" description="Basic and acidic residues" evidence="6">
    <location>
        <begin position="119"/>
        <end position="132"/>
    </location>
</feature>
<evidence type="ECO:0000256" key="3">
    <source>
        <dbReference type="ARBA" id="ARBA00022692"/>
    </source>
</evidence>
<keyword evidence="8" id="KW-1185">Reference proteome</keyword>
<accession>A0A6P8HJS1</accession>
<proteinExistence type="inferred from homology"/>
<evidence type="ECO:0000256" key="6">
    <source>
        <dbReference type="SAM" id="MobiDB-lite"/>
    </source>
</evidence>
<comment type="similarity">
    <text evidence="2">Belongs to the TAPT1 family.</text>
</comment>
<reference evidence="9" key="1">
    <citation type="submission" date="2025-08" db="UniProtKB">
        <authorList>
            <consortium name="RefSeq"/>
        </authorList>
    </citation>
    <scope>IDENTIFICATION</scope>
    <source>
        <tissue evidence="9">Tentacle</tissue>
    </source>
</reference>
<dbReference type="GO" id="GO:0005789">
    <property type="term" value="C:endoplasmic reticulum membrane"/>
    <property type="evidence" value="ECO:0007669"/>
    <property type="project" value="TreeGrafter"/>
</dbReference>
<dbReference type="PANTHER" id="PTHR13317:SF4">
    <property type="entry name" value="TRANSMEMBRANE ANTERIOR POSTERIOR TRANSFORMATION PROTEIN 1 HOMOLOG"/>
    <property type="match status" value="1"/>
</dbReference>
<evidence type="ECO:0000256" key="1">
    <source>
        <dbReference type="ARBA" id="ARBA00004141"/>
    </source>
</evidence>
<name>A0A6P8HJS1_ACTTE</name>
<evidence type="ECO:0000313" key="8">
    <source>
        <dbReference type="Proteomes" id="UP000515163"/>
    </source>
</evidence>
<dbReference type="Proteomes" id="UP000515163">
    <property type="component" value="Unplaced"/>
</dbReference>
<feature type="transmembrane region" description="Helical" evidence="7">
    <location>
        <begin position="552"/>
        <end position="571"/>
    </location>
</feature>
<dbReference type="OrthoDB" id="29023at2759"/>
<feature type="transmembrane region" description="Helical" evidence="7">
    <location>
        <begin position="306"/>
        <end position="324"/>
    </location>
</feature>
<feature type="compositionally biased region" description="Basic and acidic residues" evidence="6">
    <location>
        <begin position="170"/>
        <end position="187"/>
    </location>
</feature>
<evidence type="ECO:0000256" key="2">
    <source>
        <dbReference type="ARBA" id="ARBA00008803"/>
    </source>
</evidence>